<dbReference type="HOGENOM" id="CLU_2030916_0_0_1"/>
<keyword evidence="2" id="KW-1185">Reference proteome</keyword>
<evidence type="ECO:0000313" key="2">
    <source>
        <dbReference type="Proteomes" id="UP000026915"/>
    </source>
</evidence>
<dbReference type="AlphaFoldDB" id="A0A061FAD7"/>
<evidence type="ECO:0000313" key="1">
    <source>
        <dbReference type="EMBL" id="EOY14305.1"/>
    </source>
</evidence>
<dbReference type="Proteomes" id="UP000026915">
    <property type="component" value="Chromosome 7"/>
</dbReference>
<sequence length="122" mass="13743">MDSVHDHQGNPKPPQLHGHHSTIRALIIYFWKAVNLFSDELTSFHKFKMCTVIDVPDDSSLGQSICQRVRLTPDMLEGDANVVPNKSFNGIRSELHFPRDFGVVLDPKDGIGRNHFQPPAGR</sequence>
<proteinExistence type="predicted"/>
<accession>A0A061FAD7</accession>
<protein>
    <submittedName>
        <fullName evidence="1">Uncharacterized protein</fullName>
    </submittedName>
</protein>
<dbReference type="EMBL" id="CM001885">
    <property type="protein sequence ID" value="EOY14305.1"/>
    <property type="molecule type" value="Genomic_DNA"/>
</dbReference>
<organism evidence="1 2">
    <name type="scientific">Theobroma cacao</name>
    <name type="common">Cacao</name>
    <name type="synonym">Cocoa</name>
    <dbReference type="NCBI Taxonomy" id="3641"/>
    <lineage>
        <taxon>Eukaryota</taxon>
        <taxon>Viridiplantae</taxon>
        <taxon>Streptophyta</taxon>
        <taxon>Embryophyta</taxon>
        <taxon>Tracheophyta</taxon>
        <taxon>Spermatophyta</taxon>
        <taxon>Magnoliopsida</taxon>
        <taxon>eudicotyledons</taxon>
        <taxon>Gunneridae</taxon>
        <taxon>Pentapetalae</taxon>
        <taxon>rosids</taxon>
        <taxon>malvids</taxon>
        <taxon>Malvales</taxon>
        <taxon>Malvaceae</taxon>
        <taxon>Byttnerioideae</taxon>
        <taxon>Theobroma</taxon>
    </lineage>
</organism>
<dbReference type="Gramene" id="EOY14305">
    <property type="protein sequence ID" value="EOY14305"/>
    <property type="gene ID" value="TCM_033659"/>
</dbReference>
<gene>
    <name evidence="1" type="ORF">TCM_033659</name>
</gene>
<reference evidence="1 2" key="1">
    <citation type="journal article" date="2013" name="Genome Biol.">
        <title>The genome sequence of the most widely cultivated cacao type and its use to identify candidate genes regulating pod color.</title>
        <authorList>
            <person name="Motamayor J.C."/>
            <person name="Mockaitis K."/>
            <person name="Schmutz J."/>
            <person name="Haiminen N."/>
            <person name="Iii D.L."/>
            <person name="Cornejo O."/>
            <person name="Findley S.D."/>
            <person name="Zheng P."/>
            <person name="Utro F."/>
            <person name="Royaert S."/>
            <person name="Saski C."/>
            <person name="Jenkins J."/>
            <person name="Podicheti R."/>
            <person name="Zhao M."/>
            <person name="Scheffler B.E."/>
            <person name="Stack J.C."/>
            <person name="Feltus F.A."/>
            <person name="Mustiga G.M."/>
            <person name="Amores F."/>
            <person name="Phillips W."/>
            <person name="Marelli J.P."/>
            <person name="May G.D."/>
            <person name="Shapiro H."/>
            <person name="Ma J."/>
            <person name="Bustamante C.D."/>
            <person name="Schnell R.J."/>
            <person name="Main D."/>
            <person name="Gilbert D."/>
            <person name="Parida L."/>
            <person name="Kuhn D.N."/>
        </authorList>
    </citation>
    <scope>NUCLEOTIDE SEQUENCE [LARGE SCALE GENOMIC DNA]</scope>
    <source>
        <strain evidence="2">cv. Matina 1-6</strain>
    </source>
</reference>
<name>A0A061FAD7_THECC</name>
<dbReference type="InParanoid" id="A0A061FAD7"/>